<dbReference type="InterPro" id="IPR001129">
    <property type="entry name" value="Membr-assoc_MAPEG"/>
</dbReference>
<dbReference type="Pfam" id="PF01124">
    <property type="entry name" value="MAPEG"/>
    <property type="match status" value="1"/>
</dbReference>
<protein>
    <submittedName>
        <fullName evidence="6">Inner membrane protein YecN</fullName>
    </submittedName>
</protein>
<keyword evidence="3 5" id="KW-1133">Transmembrane helix</keyword>
<evidence type="ECO:0000256" key="1">
    <source>
        <dbReference type="ARBA" id="ARBA00004370"/>
    </source>
</evidence>
<proteinExistence type="predicted"/>
<organism evidence="6">
    <name type="scientific">metagenome</name>
    <dbReference type="NCBI Taxonomy" id="256318"/>
    <lineage>
        <taxon>unclassified sequences</taxon>
        <taxon>metagenomes</taxon>
    </lineage>
</organism>
<keyword evidence="2 5" id="KW-0812">Transmembrane</keyword>
<dbReference type="PANTHER" id="PTHR35814:SF1">
    <property type="entry name" value="GLUTATHIONE S-TRANSFERASE-RELATED"/>
    <property type="match status" value="1"/>
</dbReference>
<feature type="transmembrane region" description="Helical" evidence="5">
    <location>
        <begin position="6"/>
        <end position="26"/>
    </location>
</feature>
<keyword evidence="4 5" id="KW-0472">Membrane</keyword>
<dbReference type="PANTHER" id="PTHR35814">
    <property type="match status" value="1"/>
</dbReference>
<evidence type="ECO:0000313" key="6">
    <source>
        <dbReference type="EMBL" id="SUS06386.1"/>
    </source>
</evidence>
<feature type="transmembrane region" description="Helical" evidence="5">
    <location>
        <begin position="47"/>
        <end position="66"/>
    </location>
</feature>
<accession>A0A380TDM0</accession>
<dbReference type="AlphaFoldDB" id="A0A380TDM0"/>
<dbReference type="Gene3D" id="1.20.120.550">
    <property type="entry name" value="Membrane associated eicosanoid/glutathione metabolism-like domain"/>
    <property type="match status" value="1"/>
</dbReference>
<evidence type="ECO:0000256" key="2">
    <source>
        <dbReference type="ARBA" id="ARBA00022692"/>
    </source>
</evidence>
<dbReference type="InterPro" id="IPR023352">
    <property type="entry name" value="MAPEG-like_dom_sf"/>
</dbReference>
<evidence type="ECO:0000256" key="5">
    <source>
        <dbReference type="SAM" id="Phobius"/>
    </source>
</evidence>
<reference evidence="6" key="1">
    <citation type="submission" date="2018-07" db="EMBL/GenBank/DDBJ databases">
        <authorList>
            <person name="Quirk P.G."/>
            <person name="Krulwich T.A."/>
        </authorList>
    </citation>
    <scope>NUCLEOTIDE SEQUENCE</scope>
</reference>
<feature type="transmembrane region" description="Helical" evidence="5">
    <location>
        <begin position="102"/>
        <end position="123"/>
    </location>
</feature>
<comment type="subcellular location">
    <subcellularLocation>
        <location evidence="1">Membrane</location>
    </subcellularLocation>
</comment>
<evidence type="ECO:0000256" key="3">
    <source>
        <dbReference type="ARBA" id="ARBA00022989"/>
    </source>
</evidence>
<sequence>MSLAISGLYAGLAGLMLIVLSVRVIQLRRARGLSSGDGGDAELTRRIRAHGNFCEYVPLALIILAAVEGAGYPAWLVHCLGMCLLAGRVVHAWSMSAGSIRARVAGMSLTFLVLGVGSVAAIADFF</sequence>
<dbReference type="SUPFAM" id="SSF161084">
    <property type="entry name" value="MAPEG domain-like"/>
    <property type="match status" value="1"/>
</dbReference>
<dbReference type="EMBL" id="UIDG01000198">
    <property type="protein sequence ID" value="SUS06386.1"/>
    <property type="molecule type" value="Genomic_DNA"/>
</dbReference>
<dbReference type="GO" id="GO:0016020">
    <property type="term" value="C:membrane"/>
    <property type="evidence" value="ECO:0007669"/>
    <property type="project" value="UniProtKB-SubCell"/>
</dbReference>
<name>A0A380TDM0_9ZZZZ</name>
<gene>
    <name evidence="6" type="primary">yecN</name>
    <name evidence="6" type="ORF">DF3PB_2770002</name>
</gene>
<evidence type="ECO:0000256" key="4">
    <source>
        <dbReference type="ARBA" id="ARBA00023136"/>
    </source>
</evidence>